<proteinExistence type="predicted"/>
<dbReference type="Gene3D" id="1.10.357.10">
    <property type="entry name" value="Tetracycline Repressor, domain 2"/>
    <property type="match status" value="1"/>
</dbReference>
<dbReference type="RefSeq" id="WP_153496315.1">
    <property type="nucleotide sequence ID" value="NZ_CAXYUY010000010.1"/>
</dbReference>
<gene>
    <name evidence="4" type="ORF">GHI93_06830</name>
</gene>
<evidence type="ECO:0000313" key="4">
    <source>
        <dbReference type="EMBL" id="MQW39647.1"/>
    </source>
</evidence>
<dbReference type="OrthoDB" id="9810250at2"/>
<comment type="caution">
    <text evidence="4">The sequence shown here is derived from an EMBL/GenBank/DDBJ whole genome shotgun (WGS) entry which is preliminary data.</text>
</comment>
<evidence type="ECO:0000259" key="3">
    <source>
        <dbReference type="PROSITE" id="PS50977"/>
    </source>
</evidence>
<keyword evidence="5" id="KW-1185">Reference proteome</keyword>
<dbReference type="GO" id="GO:0003677">
    <property type="term" value="F:DNA binding"/>
    <property type="evidence" value="ECO:0007669"/>
    <property type="project" value="UniProtKB-UniRule"/>
</dbReference>
<dbReference type="SUPFAM" id="SSF46689">
    <property type="entry name" value="Homeodomain-like"/>
    <property type="match status" value="1"/>
</dbReference>
<sequence>MAATQLAHQTKKETKTFLALALLQLLEHHTFSDLSIAKVCQRAGLSRMAFYRNFKSLDEVIYEYYSPKISNAFETLKKSSLRSEKIKDQILFFDRYGPDFIAAKEKGIEPIIKTIVIEEIKKFYAPLTHDHAWVTFMANGVYALWEEWLVEGKKRPISEIHQLIKGFSKSLPVD</sequence>
<feature type="domain" description="HTH tetR-type" evidence="3">
    <location>
        <begin position="12"/>
        <end position="72"/>
    </location>
</feature>
<evidence type="ECO:0000313" key="5">
    <source>
        <dbReference type="Proteomes" id="UP000439550"/>
    </source>
</evidence>
<accession>A0A7X1ZAF2</accession>
<protein>
    <submittedName>
        <fullName evidence="4">TetR family transcriptional regulator</fullName>
    </submittedName>
</protein>
<keyword evidence="1 2" id="KW-0238">DNA-binding</keyword>
<reference evidence="4 5" key="1">
    <citation type="submission" date="2019-10" db="EMBL/GenBank/DDBJ databases">
        <authorList>
            <person name="Dong K."/>
        </authorList>
    </citation>
    <scope>NUCLEOTIDE SEQUENCE [LARGE SCALE GENOMIC DNA]</scope>
    <source>
        <strain evidence="4 5">DSM 28960</strain>
    </source>
</reference>
<dbReference type="InterPro" id="IPR001647">
    <property type="entry name" value="HTH_TetR"/>
</dbReference>
<dbReference type="PROSITE" id="PS50977">
    <property type="entry name" value="HTH_TETR_2"/>
    <property type="match status" value="1"/>
</dbReference>
<dbReference type="Proteomes" id="UP000439550">
    <property type="component" value="Unassembled WGS sequence"/>
</dbReference>
<organism evidence="4 5">
    <name type="scientific">Lactococcus hircilactis</name>
    <dbReference type="NCBI Taxonomy" id="1494462"/>
    <lineage>
        <taxon>Bacteria</taxon>
        <taxon>Bacillati</taxon>
        <taxon>Bacillota</taxon>
        <taxon>Bacilli</taxon>
        <taxon>Lactobacillales</taxon>
        <taxon>Streptococcaceae</taxon>
        <taxon>Lactococcus</taxon>
    </lineage>
</organism>
<dbReference type="EMBL" id="WITJ01000008">
    <property type="protein sequence ID" value="MQW39647.1"/>
    <property type="molecule type" value="Genomic_DNA"/>
</dbReference>
<evidence type="ECO:0000256" key="2">
    <source>
        <dbReference type="PROSITE-ProRule" id="PRU00335"/>
    </source>
</evidence>
<dbReference type="InterPro" id="IPR009057">
    <property type="entry name" value="Homeodomain-like_sf"/>
</dbReference>
<name>A0A7X1ZAF2_9LACT</name>
<feature type="DNA-binding region" description="H-T-H motif" evidence="2">
    <location>
        <begin position="35"/>
        <end position="54"/>
    </location>
</feature>
<evidence type="ECO:0000256" key="1">
    <source>
        <dbReference type="ARBA" id="ARBA00023125"/>
    </source>
</evidence>
<dbReference type="AlphaFoldDB" id="A0A7X1ZAF2"/>